<gene>
    <name evidence="2" type="ORF">D3876_09415</name>
</gene>
<evidence type="ECO:0000313" key="3">
    <source>
        <dbReference type="Proteomes" id="UP000286100"/>
    </source>
</evidence>
<dbReference type="OrthoDB" id="7237303at2"/>
<dbReference type="Proteomes" id="UP000286100">
    <property type="component" value="Unassembled WGS sequence"/>
</dbReference>
<comment type="caution">
    <text evidence="2">The sequence shown here is derived from an EMBL/GenBank/DDBJ whole genome shotgun (WGS) entry which is preliminary data.</text>
</comment>
<evidence type="ECO:0000313" key="2">
    <source>
        <dbReference type="EMBL" id="RJF91486.1"/>
    </source>
</evidence>
<keyword evidence="1" id="KW-0732">Signal</keyword>
<reference evidence="2 3" key="1">
    <citation type="submission" date="2018-09" db="EMBL/GenBank/DDBJ databases">
        <authorList>
            <person name="Zhu H."/>
        </authorList>
    </citation>
    <scope>NUCLEOTIDE SEQUENCE [LARGE SCALE GENOMIC DNA]</scope>
    <source>
        <strain evidence="2 3">K2R01-6</strain>
    </source>
</reference>
<name>A0A418WNB0_9SPHN</name>
<sequence>MRKALLLIAIPLLASPTLAQEDGAPFTIVETGQRFQKLFEAVDAIGDARATIRIAPGTYRQCAVQERGEITYRAAIPGQVIFERTTCEGKAALVLRGRAATVDGIVFRNLRVADDNGAGIRLEKGDLDVFKAMFLDSQQGILSANDPAGAIRVEDSTFSGLGYCPDGGSCAHSIYIGHYGALSVVNSRFERGTGGHYVKSRAARVEIAGSSFDDTRGHQTNYMIDLPSGAVGFIRGNTFVQGRDKENYSALVAVAAEERDNPSEGLVVADNRASIAPGVDRASTFVVDWSGERIVLAANRLGSGLTAFKRQ</sequence>
<dbReference type="SUPFAM" id="SSF51126">
    <property type="entry name" value="Pectin lyase-like"/>
    <property type="match status" value="1"/>
</dbReference>
<dbReference type="EMBL" id="QYUM01000003">
    <property type="protein sequence ID" value="RJF91486.1"/>
    <property type="molecule type" value="Genomic_DNA"/>
</dbReference>
<dbReference type="Gene3D" id="2.160.20.10">
    <property type="entry name" value="Single-stranded right-handed beta-helix, Pectin lyase-like"/>
    <property type="match status" value="1"/>
</dbReference>
<feature type="chain" id="PRO_5019137828" evidence="1">
    <location>
        <begin position="20"/>
        <end position="311"/>
    </location>
</feature>
<proteinExistence type="predicted"/>
<feature type="signal peptide" evidence="1">
    <location>
        <begin position="1"/>
        <end position="19"/>
    </location>
</feature>
<protein>
    <submittedName>
        <fullName evidence="2">Right-handed parallel beta-helix repeat-containing protein</fullName>
    </submittedName>
</protein>
<dbReference type="InterPro" id="IPR012334">
    <property type="entry name" value="Pectin_lyas_fold"/>
</dbReference>
<dbReference type="InterPro" id="IPR011050">
    <property type="entry name" value="Pectin_lyase_fold/virulence"/>
</dbReference>
<accession>A0A418WNB0</accession>
<organism evidence="2 3">
    <name type="scientific">Sphingomonas cavernae</name>
    <dbReference type="NCBI Taxonomy" id="2320861"/>
    <lineage>
        <taxon>Bacteria</taxon>
        <taxon>Pseudomonadati</taxon>
        <taxon>Pseudomonadota</taxon>
        <taxon>Alphaproteobacteria</taxon>
        <taxon>Sphingomonadales</taxon>
        <taxon>Sphingomonadaceae</taxon>
        <taxon>Sphingomonas</taxon>
    </lineage>
</organism>
<dbReference type="AlphaFoldDB" id="A0A418WNB0"/>
<evidence type="ECO:0000256" key="1">
    <source>
        <dbReference type="SAM" id="SignalP"/>
    </source>
</evidence>
<dbReference type="RefSeq" id="WP_119763665.1">
    <property type="nucleotide sequence ID" value="NZ_QYUM01000003.1"/>
</dbReference>
<keyword evidence="3" id="KW-1185">Reference proteome</keyword>